<evidence type="ECO:0000259" key="2">
    <source>
        <dbReference type="PROSITE" id="PS51708"/>
    </source>
</evidence>
<evidence type="ECO:0000259" key="1">
    <source>
        <dbReference type="PROSITE" id="PS51707"/>
    </source>
</evidence>
<feature type="domain" description="CHAD" evidence="2">
    <location>
        <begin position="249"/>
        <end position="541"/>
    </location>
</feature>
<dbReference type="GO" id="GO:0050355">
    <property type="term" value="F:inorganic triphosphate phosphatase activity"/>
    <property type="evidence" value="ECO:0007669"/>
    <property type="project" value="InterPro"/>
</dbReference>
<name>A0A0P7X6P5_9HYPH</name>
<gene>
    <name evidence="4" type="ORF">GA0071312_1018</name>
    <name evidence="3" type="ORF">HLUCCO17_09600</name>
</gene>
<dbReference type="EMBL" id="FMBM01000001">
    <property type="protein sequence ID" value="SCC79595.1"/>
    <property type="molecule type" value="Genomic_DNA"/>
</dbReference>
<proteinExistence type="predicted"/>
<dbReference type="Pfam" id="PF05235">
    <property type="entry name" value="CHAD"/>
    <property type="match status" value="1"/>
</dbReference>
<dbReference type="GO" id="GO:0046872">
    <property type="term" value="F:metal ion binding"/>
    <property type="evidence" value="ECO:0007669"/>
    <property type="project" value="TreeGrafter"/>
</dbReference>
<dbReference type="AlphaFoldDB" id="A0A0P7X6P5"/>
<dbReference type="CDD" id="cd07756">
    <property type="entry name" value="CYTH-like_Pase_CHAD"/>
    <property type="match status" value="1"/>
</dbReference>
<dbReference type="Gene3D" id="2.40.320.10">
    <property type="entry name" value="Hypothetical Protein Pfu-838710-001"/>
    <property type="match status" value="1"/>
</dbReference>
<dbReference type="InterPro" id="IPR039013">
    <property type="entry name" value="YgiF"/>
</dbReference>
<evidence type="ECO:0000313" key="3">
    <source>
        <dbReference type="EMBL" id="KPQ10700.1"/>
    </source>
</evidence>
<keyword evidence="6" id="KW-1185">Reference proteome</keyword>
<dbReference type="Proteomes" id="UP000182800">
    <property type="component" value="Unassembled WGS sequence"/>
</dbReference>
<reference evidence="3 5" key="1">
    <citation type="submission" date="2015-09" db="EMBL/GenBank/DDBJ databases">
        <title>Identification and resolution of microdiversity through metagenomic sequencing of parallel consortia.</title>
        <authorList>
            <person name="Nelson W.C."/>
            <person name="Romine M.F."/>
            <person name="Lindemann S.R."/>
        </authorList>
    </citation>
    <scope>NUCLEOTIDE SEQUENCE [LARGE SCALE GENOMIC DNA]</scope>
    <source>
        <strain evidence="3">HL-109</strain>
    </source>
</reference>
<dbReference type="OrthoDB" id="9777271at2"/>
<dbReference type="SUPFAM" id="SSF55154">
    <property type="entry name" value="CYTH-like phosphatases"/>
    <property type="match status" value="1"/>
</dbReference>
<dbReference type="PROSITE" id="PS51707">
    <property type="entry name" value="CYTH"/>
    <property type="match status" value="1"/>
</dbReference>
<dbReference type="InterPro" id="IPR007899">
    <property type="entry name" value="CHAD_dom"/>
</dbReference>
<dbReference type="PANTHER" id="PTHR39569">
    <property type="entry name" value="INORGANIC TRIPHOSPHATASE"/>
    <property type="match status" value="1"/>
</dbReference>
<dbReference type="RefSeq" id="WP_083204322.1">
    <property type="nucleotide sequence ID" value="NZ_FMBM01000001.1"/>
</dbReference>
<sequence length="546" mass="59752">MPRSGAAGLSRGIGAQIGDRAGMMSDAIVQAVTETELKLLCSPADLAVLRRHKRLRDAFAGLRPRHLRATYYDTPDLRLRAAGFGLRLRRDAATGAVHQTLKAEAAGAGLFQRDEWESAVAGEHLDRAALAATPLPDILQTDDPAAMLQAVFVVEVERLSAPIRIRDAVIEVTLDEGAAIAGSARTAICELELELVSGKPRDLFALARKLARKADLRPALQSKAETGYALVTGARPAPVKAFDAGLHPDIRVGEAFRAIARASLRQVLANEPALVQMRDPAAVHQMRVGLRRLRAAVALFRPAIRDRYRKAITAELRWLASSLGDARELDVFLGTDVARMRHKRPKSKDTAALAAHFEGAREEAYAHILEILSGPRYRALLFDTLAWIEAGAWQGKAAARKARAMPVAVLARDNLARRSKDVRRRARILSSLQVEERHALRLDVKKLRYAAEFFAPVFAARDEKSARRAAKFVRALAQMQERLGELNDAATSLSLTGRLDRNDAAGRRAAKLIEEDHVGRAAESLAAARDACAAFIKAKPFWKARD</sequence>
<dbReference type="InterPro" id="IPR033469">
    <property type="entry name" value="CYTH-like_dom_sf"/>
</dbReference>
<dbReference type="InterPro" id="IPR038186">
    <property type="entry name" value="CHAD_dom_sf"/>
</dbReference>
<evidence type="ECO:0000313" key="4">
    <source>
        <dbReference type="EMBL" id="SCC79595.1"/>
    </source>
</evidence>
<dbReference type="Proteomes" id="UP000050497">
    <property type="component" value="Unassembled WGS sequence"/>
</dbReference>
<dbReference type="PROSITE" id="PS51708">
    <property type="entry name" value="CHAD"/>
    <property type="match status" value="1"/>
</dbReference>
<dbReference type="PATRIC" id="fig|1653334.4.peg.3028"/>
<dbReference type="InterPro" id="IPR023577">
    <property type="entry name" value="CYTH_domain"/>
</dbReference>
<accession>A0A0P7X6P5</accession>
<dbReference type="Gene3D" id="1.40.20.10">
    <property type="entry name" value="CHAD domain"/>
    <property type="match status" value="1"/>
</dbReference>
<dbReference type="Pfam" id="PF01928">
    <property type="entry name" value="CYTH"/>
    <property type="match status" value="1"/>
</dbReference>
<comment type="caution">
    <text evidence="3">The sequence shown here is derived from an EMBL/GenBank/DDBJ whole genome shotgun (WGS) entry which is preliminary data.</text>
</comment>
<feature type="domain" description="CYTH" evidence="1">
    <location>
        <begin position="32"/>
        <end position="234"/>
    </location>
</feature>
<evidence type="ECO:0000313" key="5">
    <source>
        <dbReference type="Proteomes" id="UP000050497"/>
    </source>
</evidence>
<dbReference type="EMBL" id="LJSX01000013">
    <property type="protein sequence ID" value="KPQ10700.1"/>
    <property type="molecule type" value="Genomic_DNA"/>
</dbReference>
<protein>
    <submittedName>
        <fullName evidence="4">Inorganic triphosphatase YgiF, contains CYTH and CHAD domains</fullName>
    </submittedName>
</protein>
<dbReference type="SMART" id="SM00880">
    <property type="entry name" value="CHAD"/>
    <property type="match status" value="1"/>
</dbReference>
<dbReference type="PANTHER" id="PTHR39569:SF1">
    <property type="entry name" value="INORGANIC TRIPHOSPHATASE"/>
    <property type="match status" value="1"/>
</dbReference>
<evidence type="ECO:0000313" key="6">
    <source>
        <dbReference type="Proteomes" id="UP000182800"/>
    </source>
</evidence>
<dbReference type="STRING" id="1653334.GA0071312_1018"/>
<reference evidence="4 6" key="2">
    <citation type="submission" date="2016-08" db="EMBL/GenBank/DDBJ databases">
        <authorList>
            <person name="Varghese N."/>
            <person name="Submissions Spin"/>
        </authorList>
    </citation>
    <scope>NUCLEOTIDE SEQUENCE [LARGE SCALE GENOMIC DNA]</scope>
    <source>
        <strain evidence="4 6">HL-109</strain>
    </source>
</reference>
<dbReference type="SMART" id="SM01118">
    <property type="entry name" value="CYTH"/>
    <property type="match status" value="1"/>
</dbReference>
<organism evidence="3 5">
    <name type="scientific">Saliniramus fredricksonii</name>
    <dbReference type="NCBI Taxonomy" id="1653334"/>
    <lineage>
        <taxon>Bacteria</taxon>
        <taxon>Pseudomonadati</taxon>
        <taxon>Pseudomonadota</taxon>
        <taxon>Alphaproteobacteria</taxon>
        <taxon>Hyphomicrobiales</taxon>
        <taxon>Salinarimonadaceae</taxon>
        <taxon>Saliniramus</taxon>
    </lineage>
</organism>